<evidence type="ECO:0000313" key="3">
    <source>
        <dbReference type="Proteomes" id="UP000626109"/>
    </source>
</evidence>
<reference evidence="2" key="1">
    <citation type="submission" date="2021-02" db="EMBL/GenBank/DDBJ databases">
        <authorList>
            <person name="Dougan E. K."/>
            <person name="Rhodes N."/>
            <person name="Thang M."/>
            <person name="Chan C."/>
        </authorList>
    </citation>
    <scope>NUCLEOTIDE SEQUENCE</scope>
</reference>
<comment type="caution">
    <text evidence="2">The sequence shown here is derived from an EMBL/GenBank/DDBJ whole genome shotgun (WGS) entry which is preliminary data.</text>
</comment>
<sequence length="518" mass="56808">MSWGETPRLAVGVRSQVLDRFYTFEYEVGLWTYGAVQVLKERRGGMLRTCKTVEKAMLKDPVAVLMRLQKLRGLQHPLLCGIREVLEDPHHYFIVSDRMAGGDVADWLDWLDEDDMIQEETCAAYVGQVLVALAYCHSHGCYHQDLRPNNVLLTSREGDARVMVSDVGIAIALDPESAVRIKDGGGDLSLNLVLRMRAAATRVNVEVHAARTGTVLLKAELIHLTMARVRQALENAGVSGSMEAKLLIDGQELEDSQLLPDFGKGHTAVLQFATEAARLPESVQVEVREAMTGELVHEATLQIGLVSELRASLAQASIGPVVRPDGTDGAPAKKWEGRLAERRASAVWRGDSVAMVLIGGKEMPRLMEELRVGDEVLTGSPCPSQRQRRVGRIWRSLVPGGKTEVVQLSCDCRLTSNHPAMTGDRWLPAASLGLPVLSPEEFVFGIELEGHVDTILIGGVVCAGLGVYCGPDFGWNVFTRKTIHCEDLSCNKCKIAFDPNIDFNSIKASDLGEMYTPY</sequence>
<dbReference type="PANTHER" id="PTHR24347">
    <property type="entry name" value="SERINE/THREONINE-PROTEIN KINASE"/>
    <property type="match status" value="1"/>
</dbReference>
<dbReference type="Gene3D" id="1.10.510.10">
    <property type="entry name" value="Transferase(Phosphotransferase) domain 1"/>
    <property type="match status" value="1"/>
</dbReference>
<dbReference type="EMBL" id="CAJNNW010036248">
    <property type="protein sequence ID" value="CAE8732900.1"/>
    <property type="molecule type" value="Genomic_DNA"/>
</dbReference>
<evidence type="ECO:0000313" key="2">
    <source>
        <dbReference type="EMBL" id="CAE8732900.1"/>
    </source>
</evidence>
<dbReference type="InterPro" id="IPR011009">
    <property type="entry name" value="Kinase-like_dom_sf"/>
</dbReference>
<name>A0A813LJN8_POLGL</name>
<dbReference type="PROSITE" id="PS50011">
    <property type="entry name" value="PROTEIN_KINASE_DOM"/>
    <property type="match status" value="1"/>
</dbReference>
<feature type="domain" description="Protein kinase" evidence="1">
    <location>
        <begin position="22"/>
        <end position="318"/>
    </location>
</feature>
<dbReference type="InterPro" id="IPR008266">
    <property type="entry name" value="Tyr_kinase_AS"/>
</dbReference>
<dbReference type="InterPro" id="IPR000719">
    <property type="entry name" value="Prot_kinase_dom"/>
</dbReference>
<dbReference type="GO" id="GO:0004672">
    <property type="term" value="F:protein kinase activity"/>
    <property type="evidence" value="ECO:0007669"/>
    <property type="project" value="InterPro"/>
</dbReference>
<dbReference type="PROSITE" id="PS00109">
    <property type="entry name" value="PROTEIN_KINASE_TYR"/>
    <property type="match status" value="1"/>
</dbReference>
<protein>
    <recommendedName>
        <fullName evidence="1">Protein kinase domain-containing protein</fullName>
    </recommendedName>
</protein>
<organism evidence="2 3">
    <name type="scientific">Polarella glacialis</name>
    <name type="common">Dinoflagellate</name>
    <dbReference type="NCBI Taxonomy" id="89957"/>
    <lineage>
        <taxon>Eukaryota</taxon>
        <taxon>Sar</taxon>
        <taxon>Alveolata</taxon>
        <taxon>Dinophyceae</taxon>
        <taxon>Suessiales</taxon>
        <taxon>Suessiaceae</taxon>
        <taxon>Polarella</taxon>
    </lineage>
</organism>
<dbReference type="SUPFAM" id="SSF56112">
    <property type="entry name" value="Protein kinase-like (PK-like)"/>
    <property type="match status" value="1"/>
</dbReference>
<dbReference type="Pfam" id="PF00069">
    <property type="entry name" value="Pkinase"/>
    <property type="match status" value="1"/>
</dbReference>
<gene>
    <name evidence="2" type="ORF">PGLA2088_LOCUS46595</name>
</gene>
<dbReference type="SMART" id="SM00220">
    <property type="entry name" value="S_TKc"/>
    <property type="match status" value="1"/>
</dbReference>
<dbReference type="AlphaFoldDB" id="A0A813LJN8"/>
<evidence type="ECO:0000259" key="1">
    <source>
        <dbReference type="PROSITE" id="PS50011"/>
    </source>
</evidence>
<dbReference type="GO" id="GO:0005524">
    <property type="term" value="F:ATP binding"/>
    <property type="evidence" value="ECO:0007669"/>
    <property type="project" value="InterPro"/>
</dbReference>
<proteinExistence type="predicted"/>
<accession>A0A813LJN8</accession>
<dbReference type="Proteomes" id="UP000626109">
    <property type="component" value="Unassembled WGS sequence"/>
</dbReference>